<reference evidence="2" key="1">
    <citation type="submission" date="2021-04" db="EMBL/GenBank/DDBJ databases">
        <authorList>
            <person name="Rodrigo-Torres L."/>
            <person name="Arahal R. D."/>
            <person name="Lucena T."/>
        </authorList>
    </citation>
    <scope>NUCLEOTIDE SEQUENCE</scope>
    <source>
        <strain evidence="2">AS29M-1</strain>
    </source>
</reference>
<feature type="compositionally biased region" description="Acidic residues" evidence="1">
    <location>
        <begin position="109"/>
        <end position="118"/>
    </location>
</feature>
<evidence type="ECO:0008006" key="4">
    <source>
        <dbReference type="Google" id="ProtNLM"/>
    </source>
</evidence>
<dbReference type="AlphaFoldDB" id="A0A916JQP9"/>
<dbReference type="EMBL" id="OU015584">
    <property type="protein sequence ID" value="CAG5086295.1"/>
    <property type="molecule type" value="Genomic_DNA"/>
</dbReference>
<keyword evidence="3" id="KW-1185">Reference proteome</keyword>
<accession>A0A916JQP9</accession>
<evidence type="ECO:0000313" key="3">
    <source>
        <dbReference type="Proteomes" id="UP000683507"/>
    </source>
</evidence>
<organism evidence="2 3">
    <name type="scientific">Parvicella tangerina</name>
    <dbReference type="NCBI Taxonomy" id="2829795"/>
    <lineage>
        <taxon>Bacteria</taxon>
        <taxon>Pseudomonadati</taxon>
        <taxon>Bacteroidota</taxon>
        <taxon>Flavobacteriia</taxon>
        <taxon>Flavobacteriales</taxon>
        <taxon>Parvicellaceae</taxon>
        <taxon>Parvicella</taxon>
    </lineage>
</organism>
<name>A0A916JQP9_9FLAO</name>
<dbReference type="InterPro" id="IPR021474">
    <property type="entry name" value="DUF3127"/>
</dbReference>
<proteinExistence type="predicted"/>
<dbReference type="Pfam" id="PF11325">
    <property type="entry name" value="DUF3127"/>
    <property type="match status" value="1"/>
</dbReference>
<dbReference type="Proteomes" id="UP000683507">
    <property type="component" value="Chromosome"/>
</dbReference>
<gene>
    <name evidence="2" type="ORF">CRYO30217_03073</name>
</gene>
<dbReference type="RefSeq" id="WP_258543263.1">
    <property type="nucleotide sequence ID" value="NZ_OU015584.1"/>
</dbReference>
<feature type="region of interest" description="Disordered" evidence="1">
    <location>
        <begin position="89"/>
        <end position="118"/>
    </location>
</feature>
<dbReference type="KEGG" id="ptan:CRYO30217_03073"/>
<sequence length="118" mass="13283">MSELKLTGKIKVIYDLQTWDSGFSKREFVVTTQEQYPQDVKFEAIKDKAAQLDTVAVGDDVDVSFNVRGNEYNGKYYVNLQAWRIQKATAGAPATPPMPEKPDTAIESFGEEEDDLPF</sequence>
<evidence type="ECO:0000256" key="1">
    <source>
        <dbReference type="SAM" id="MobiDB-lite"/>
    </source>
</evidence>
<protein>
    <recommendedName>
        <fullName evidence="4">DUF3127 domain-containing protein</fullName>
    </recommendedName>
</protein>
<evidence type="ECO:0000313" key="2">
    <source>
        <dbReference type="EMBL" id="CAG5086295.1"/>
    </source>
</evidence>